<dbReference type="STRING" id="1499687.BN1080_02476"/>
<dbReference type="OrthoDB" id="9773856at2"/>
<dbReference type="InterPro" id="IPR004843">
    <property type="entry name" value="Calcineurin-like_PHP"/>
</dbReference>
<evidence type="ECO:0000259" key="2">
    <source>
        <dbReference type="Pfam" id="PF00149"/>
    </source>
</evidence>
<name>A0A098EMJ8_9BACL</name>
<dbReference type="Pfam" id="PF00149">
    <property type="entry name" value="Metallophos"/>
    <property type="match status" value="1"/>
</dbReference>
<protein>
    <submittedName>
        <fullName evidence="3">Putative metallophosphoesterase YhaO</fullName>
    </submittedName>
</protein>
<sequence>MGDIRFIHTADLHLGSPFSGMKGLKKEQWQFVKNSTYAAFDRLIDYAIKETPDFVLIAGDIYDGEDRSIRAQHRFQQGMERLADAGIPVVLGYGNHDHLSGQWVRFELPENVHVFGPDVSQIRLATRNGEAIISGFSYGERHVKRAMIQDFLPAEESGAFYIGMLHGSMDGETAHAVYAPFTKQQLLEKNYDYWALGHIHKREELHHNPSIVYPGNIQGRHKNESGTKGFYDVSLSKSGTSLQFVPVSAVQFDGLSIACGGIMHMNELIDACRNSVEHHLIEHGPSILQLNLADVDEGAKELFEEVTEKELRETLQEALEELETFVWLSSIEIELGQEVFEISPLAEKIIAAMDSWQLADWKNALKDLYRHPKGSRFLEPLSDRETVDIQAAAIQKIRRNVRMGE</sequence>
<dbReference type="InterPro" id="IPR041796">
    <property type="entry name" value="Mre11_N"/>
</dbReference>
<dbReference type="RefSeq" id="WP_052652293.1">
    <property type="nucleotide sequence ID" value="NZ_CCXS01000001.1"/>
</dbReference>
<accession>A0A098EMJ8</accession>
<feature type="domain" description="Calcineurin-like phosphoesterase" evidence="2">
    <location>
        <begin position="4"/>
        <end position="201"/>
    </location>
</feature>
<proteinExistence type="predicted"/>
<dbReference type="PIRSF" id="PIRSF033091">
    <property type="entry name" value="Pesterase_YhaO"/>
    <property type="match status" value="1"/>
</dbReference>
<dbReference type="Proteomes" id="UP000043699">
    <property type="component" value="Unassembled WGS sequence"/>
</dbReference>
<dbReference type="GO" id="GO:0016787">
    <property type="term" value="F:hydrolase activity"/>
    <property type="evidence" value="ECO:0007669"/>
    <property type="project" value="UniProtKB-KW"/>
</dbReference>
<evidence type="ECO:0000256" key="1">
    <source>
        <dbReference type="ARBA" id="ARBA00022801"/>
    </source>
</evidence>
<reference evidence="3 4" key="1">
    <citation type="submission" date="2014-09" db="EMBL/GenBank/DDBJ databases">
        <authorList>
            <person name="Urmite Genomes Urmite Genomes"/>
        </authorList>
    </citation>
    <scope>NUCLEOTIDE SEQUENCE [LARGE SCALE GENOMIC DNA]</scope>
    <source>
        <strain evidence="3 4">ES2</strain>
    </source>
</reference>
<gene>
    <name evidence="3" type="primary">yhaO</name>
    <name evidence="3" type="ORF">BN1080_02476</name>
</gene>
<dbReference type="InterPro" id="IPR050535">
    <property type="entry name" value="DNA_Repair-Maintenance_Comp"/>
</dbReference>
<dbReference type="PANTHER" id="PTHR30337">
    <property type="entry name" value="COMPONENT OF ATP-DEPENDENT DSDNA EXONUCLEASE"/>
    <property type="match status" value="1"/>
</dbReference>
<dbReference type="CDD" id="cd00840">
    <property type="entry name" value="MPP_Mre11_N"/>
    <property type="match status" value="1"/>
</dbReference>
<organism evidence="3 4">
    <name type="scientific">Planococcus massiliensis</name>
    <dbReference type="NCBI Taxonomy" id="1499687"/>
    <lineage>
        <taxon>Bacteria</taxon>
        <taxon>Bacillati</taxon>
        <taxon>Bacillota</taxon>
        <taxon>Bacilli</taxon>
        <taxon>Bacillales</taxon>
        <taxon>Caryophanaceae</taxon>
        <taxon>Planococcus</taxon>
    </lineage>
</organism>
<dbReference type="PANTHER" id="PTHR30337:SF7">
    <property type="entry name" value="PHOSPHOESTERASE"/>
    <property type="match status" value="1"/>
</dbReference>
<dbReference type="InterPro" id="IPR014576">
    <property type="entry name" value="Pesterase_YhaO"/>
</dbReference>
<dbReference type="SUPFAM" id="SSF56300">
    <property type="entry name" value="Metallo-dependent phosphatases"/>
    <property type="match status" value="1"/>
</dbReference>
<keyword evidence="4" id="KW-1185">Reference proteome</keyword>
<evidence type="ECO:0000313" key="3">
    <source>
        <dbReference type="EMBL" id="CEG23498.1"/>
    </source>
</evidence>
<dbReference type="EMBL" id="CCXS01000001">
    <property type="protein sequence ID" value="CEG23498.1"/>
    <property type="molecule type" value="Genomic_DNA"/>
</dbReference>
<dbReference type="AlphaFoldDB" id="A0A098EMJ8"/>
<evidence type="ECO:0000313" key="4">
    <source>
        <dbReference type="Proteomes" id="UP000043699"/>
    </source>
</evidence>
<dbReference type="InterPro" id="IPR029052">
    <property type="entry name" value="Metallo-depent_PP-like"/>
</dbReference>
<keyword evidence="1" id="KW-0378">Hydrolase</keyword>
<dbReference type="Gene3D" id="3.60.21.10">
    <property type="match status" value="1"/>
</dbReference>